<comment type="caution">
    <text evidence="7">The sequence shown here is derived from an EMBL/GenBank/DDBJ whole genome shotgun (WGS) entry which is preliminary data.</text>
</comment>
<keyword evidence="1" id="KW-0805">Transcription regulation</keyword>
<feature type="DNA-binding region" description="H-T-H motif" evidence="4">
    <location>
        <begin position="60"/>
        <end position="79"/>
    </location>
</feature>
<evidence type="ECO:0000256" key="3">
    <source>
        <dbReference type="ARBA" id="ARBA00023163"/>
    </source>
</evidence>
<evidence type="ECO:0000256" key="2">
    <source>
        <dbReference type="ARBA" id="ARBA00023125"/>
    </source>
</evidence>
<evidence type="ECO:0000259" key="6">
    <source>
        <dbReference type="PROSITE" id="PS50977"/>
    </source>
</evidence>
<dbReference type="SUPFAM" id="SSF48498">
    <property type="entry name" value="Tetracyclin repressor-like, C-terminal domain"/>
    <property type="match status" value="1"/>
</dbReference>
<gene>
    <name evidence="7" type="ORF">AB0H72_09970</name>
</gene>
<dbReference type="SUPFAM" id="SSF46689">
    <property type="entry name" value="Homeodomain-like"/>
    <property type="match status" value="1"/>
</dbReference>
<dbReference type="Gene3D" id="1.10.10.60">
    <property type="entry name" value="Homeodomain-like"/>
    <property type="match status" value="1"/>
</dbReference>
<proteinExistence type="predicted"/>
<dbReference type="InterPro" id="IPR001647">
    <property type="entry name" value="HTH_TetR"/>
</dbReference>
<dbReference type="PANTHER" id="PTHR30055:SF151">
    <property type="entry name" value="TRANSCRIPTIONAL REGULATORY PROTEIN"/>
    <property type="match status" value="1"/>
</dbReference>
<keyword evidence="8" id="KW-1185">Reference proteome</keyword>
<sequence>MSTSDEQAGRPMDEKRAQPFAGPARSDDPPGGHRVRPLTRPAILAAALEIIDRDSVERLSMRRLGSRLGRDPAALYRHAATKAVLLDGVTEFVFEQLTVDSADPDWRHQLRVVARDFRRLAVAHPHVVPLLITHPLVTPLGLRPPGTLRPLERILDLLTRADFSGSDALHIYRALFGFLYGHVLNELQEIVDRPEETTDLLRLGLHRLPIGEFPLLRGLAAQLAAYDGDAELERGLDTLLAGLDITLAPATAPQEYPE</sequence>
<evidence type="ECO:0000256" key="5">
    <source>
        <dbReference type="SAM" id="MobiDB-lite"/>
    </source>
</evidence>
<dbReference type="PROSITE" id="PS50977">
    <property type="entry name" value="HTH_TETR_2"/>
    <property type="match status" value="1"/>
</dbReference>
<evidence type="ECO:0000256" key="4">
    <source>
        <dbReference type="PROSITE-ProRule" id="PRU00335"/>
    </source>
</evidence>
<dbReference type="Pfam" id="PF00440">
    <property type="entry name" value="TetR_N"/>
    <property type="match status" value="1"/>
</dbReference>
<feature type="domain" description="HTH tetR-type" evidence="6">
    <location>
        <begin position="37"/>
        <end position="97"/>
    </location>
</feature>
<evidence type="ECO:0000313" key="7">
    <source>
        <dbReference type="EMBL" id="MEV0363016.1"/>
    </source>
</evidence>
<dbReference type="InterPro" id="IPR050109">
    <property type="entry name" value="HTH-type_TetR-like_transc_reg"/>
</dbReference>
<name>A0ABV3F5P8_9NOCA</name>
<evidence type="ECO:0000313" key="8">
    <source>
        <dbReference type="Proteomes" id="UP001551658"/>
    </source>
</evidence>
<dbReference type="PANTHER" id="PTHR30055">
    <property type="entry name" value="HTH-TYPE TRANSCRIPTIONAL REGULATOR RUTR"/>
    <property type="match status" value="1"/>
</dbReference>
<evidence type="ECO:0000256" key="1">
    <source>
        <dbReference type="ARBA" id="ARBA00023015"/>
    </source>
</evidence>
<organism evidence="7 8">
    <name type="scientific">Nocardia fusca</name>
    <dbReference type="NCBI Taxonomy" id="941183"/>
    <lineage>
        <taxon>Bacteria</taxon>
        <taxon>Bacillati</taxon>
        <taxon>Actinomycetota</taxon>
        <taxon>Actinomycetes</taxon>
        <taxon>Mycobacteriales</taxon>
        <taxon>Nocardiaceae</taxon>
        <taxon>Nocardia</taxon>
    </lineage>
</organism>
<dbReference type="Gene3D" id="1.10.357.10">
    <property type="entry name" value="Tetracycline Repressor, domain 2"/>
    <property type="match status" value="1"/>
</dbReference>
<accession>A0ABV3F5P8</accession>
<dbReference type="Proteomes" id="UP001551658">
    <property type="component" value="Unassembled WGS sequence"/>
</dbReference>
<feature type="compositionally biased region" description="Basic and acidic residues" evidence="5">
    <location>
        <begin position="7"/>
        <end position="17"/>
    </location>
</feature>
<dbReference type="InterPro" id="IPR009057">
    <property type="entry name" value="Homeodomain-like_sf"/>
</dbReference>
<reference evidence="7 8" key="1">
    <citation type="submission" date="2024-06" db="EMBL/GenBank/DDBJ databases">
        <title>The Natural Products Discovery Center: Release of the First 8490 Sequenced Strains for Exploring Actinobacteria Biosynthetic Diversity.</title>
        <authorList>
            <person name="Kalkreuter E."/>
            <person name="Kautsar S.A."/>
            <person name="Yang D."/>
            <person name="Bader C.D."/>
            <person name="Teijaro C.N."/>
            <person name="Fluegel L."/>
            <person name="Davis C.M."/>
            <person name="Simpson J.R."/>
            <person name="Lauterbach L."/>
            <person name="Steele A.D."/>
            <person name="Gui C."/>
            <person name="Meng S."/>
            <person name="Li G."/>
            <person name="Viehrig K."/>
            <person name="Ye F."/>
            <person name="Su P."/>
            <person name="Kiefer A.F."/>
            <person name="Nichols A."/>
            <person name="Cepeda A.J."/>
            <person name="Yan W."/>
            <person name="Fan B."/>
            <person name="Jiang Y."/>
            <person name="Adhikari A."/>
            <person name="Zheng C.-J."/>
            <person name="Schuster L."/>
            <person name="Cowan T.M."/>
            <person name="Smanski M.J."/>
            <person name="Chevrette M.G."/>
            <person name="De Carvalho L.P.S."/>
            <person name="Shen B."/>
        </authorList>
    </citation>
    <scope>NUCLEOTIDE SEQUENCE [LARGE SCALE GENOMIC DNA]</scope>
    <source>
        <strain evidence="7 8">NPDC050671</strain>
    </source>
</reference>
<protein>
    <submittedName>
        <fullName evidence="7">TetR/AcrR family transcriptional regulator C-terminal domain-containing protein</fullName>
    </submittedName>
</protein>
<dbReference type="InterPro" id="IPR004111">
    <property type="entry name" value="Repressor_TetR_C"/>
</dbReference>
<feature type="region of interest" description="Disordered" evidence="5">
    <location>
        <begin position="1"/>
        <end position="36"/>
    </location>
</feature>
<dbReference type="EMBL" id="JBFAIH010000004">
    <property type="protein sequence ID" value="MEV0363016.1"/>
    <property type="molecule type" value="Genomic_DNA"/>
</dbReference>
<keyword evidence="2 4" id="KW-0238">DNA-binding</keyword>
<dbReference type="InterPro" id="IPR036271">
    <property type="entry name" value="Tet_transcr_reg_TetR-rel_C_sf"/>
</dbReference>
<keyword evidence="3" id="KW-0804">Transcription</keyword>
<dbReference type="Pfam" id="PF02909">
    <property type="entry name" value="TetR_C_1"/>
    <property type="match status" value="1"/>
</dbReference>